<organism evidence="2 3">
    <name type="scientific">Araneus ventricosus</name>
    <name type="common">Orbweaver spider</name>
    <name type="synonym">Epeira ventricosa</name>
    <dbReference type="NCBI Taxonomy" id="182803"/>
    <lineage>
        <taxon>Eukaryota</taxon>
        <taxon>Metazoa</taxon>
        <taxon>Ecdysozoa</taxon>
        <taxon>Arthropoda</taxon>
        <taxon>Chelicerata</taxon>
        <taxon>Arachnida</taxon>
        <taxon>Araneae</taxon>
        <taxon>Araneomorphae</taxon>
        <taxon>Entelegynae</taxon>
        <taxon>Araneoidea</taxon>
        <taxon>Araneidae</taxon>
        <taxon>Araneus</taxon>
    </lineage>
</organism>
<dbReference type="EMBL" id="BGPR01014588">
    <property type="protein sequence ID" value="GBN65869.1"/>
    <property type="molecule type" value="Genomic_DNA"/>
</dbReference>
<dbReference type="AlphaFoldDB" id="A0A4Y2QRR7"/>
<gene>
    <name evidence="2" type="ORF">AVEN_66345_1</name>
</gene>
<keyword evidence="1" id="KW-1133">Transmembrane helix</keyword>
<keyword evidence="1" id="KW-0812">Transmembrane</keyword>
<keyword evidence="1" id="KW-0472">Membrane</keyword>
<dbReference type="OrthoDB" id="8065135at2759"/>
<accession>A0A4Y2QRR7</accession>
<comment type="caution">
    <text evidence="2">The sequence shown here is derived from an EMBL/GenBank/DDBJ whole genome shotgun (WGS) entry which is preliminary data.</text>
</comment>
<feature type="transmembrane region" description="Helical" evidence="1">
    <location>
        <begin position="34"/>
        <end position="55"/>
    </location>
</feature>
<evidence type="ECO:0000256" key="1">
    <source>
        <dbReference type="SAM" id="Phobius"/>
    </source>
</evidence>
<dbReference type="Proteomes" id="UP000499080">
    <property type="component" value="Unassembled WGS sequence"/>
</dbReference>
<sequence>MKLTFSNTSDFLSCNQISGVNRDTFEDPNNSPDVSVKFGSVVTLGIVYIPFLVYLKDYLEKNNTNQNFDATMKLSMEEKWLQIQSILIQRSRLVKLHERAFAVQTHNANVERIFPLVSTQCSDERSNSSVNEAVLICHYRFKMNRGQFYNYVKEENDIIKKVESALEYDWDKK</sequence>
<name>A0A4Y2QRR7_ARAVE</name>
<proteinExistence type="predicted"/>
<reference evidence="2 3" key="1">
    <citation type="journal article" date="2019" name="Sci. Rep.">
        <title>Orb-weaving spider Araneus ventricosus genome elucidates the spidroin gene catalogue.</title>
        <authorList>
            <person name="Kono N."/>
            <person name="Nakamura H."/>
            <person name="Ohtoshi R."/>
            <person name="Moran D.A.P."/>
            <person name="Shinohara A."/>
            <person name="Yoshida Y."/>
            <person name="Fujiwara M."/>
            <person name="Mori M."/>
            <person name="Tomita M."/>
            <person name="Arakawa K."/>
        </authorList>
    </citation>
    <scope>NUCLEOTIDE SEQUENCE [LARGE SCALE GENOMIC DNA]</scope>
</reference>
<evidence type="ECO:0000313" key="2">
    <source>
        <dbReference type="EMBL" id="GBN65869.1"/>
    </source>
</evidence>
<evidence type="ECO:0000313" key="3">
    <source>
        <dbReference type="Proteomes" id="UP000499080"/>
    </source>
</evidence>
<keyword evidence="3" id="KW-1185">Reference proteome</keyword>
<protein>
    <submittedName>
        <fullName evidence="2">Uncharacterized protein</fullName>
    </submittedName>
</protein>